<dbReference type="EMBL" id="VSRR010000855">
    <property type="protein sequence ID" value="MPC20289.1"/>
    <property type="molecule type" value="Genomic_DNA"/>
</dbReference>
<reference evidence="1 2" key="1">
    <citation type="submission" date="2019-05" db="EMBL/GenBank/DDBJ databases">
        <title>Another draft genome of Portunus trituberculatus and its Hox gene families provides insights of decapod evolution.</title>
        <authorList>
            <person name="Jeong J.-H."/>
            <person name="Song I."/>
            <person name="Kim S."/>
            <person name="Choi T."/>
            <person name="Kim D."/>
            <person name="Ryu S."/>
            <person name="Kim W."/>
        </authorList>
    </citation>
    <scope>NUCLEOTIDE SEQUENCE [LARGE SCALE GENOMIC DNA]</scope>
    <source>
        <tissue evidence="1">Muscle</tissue>
    </source>
</reference>
<sequence length="81" mass="9560">MRAESHQHTDSPSMREWLMVPPMQYAKRKTHSQDRSFTTKRDSNWKLTRPSTHHFKLESLPNSSLISGTVKRIFINLCSFK</sequence>
<organism evidence="1 2">
    <name type="scientific">Portunus trituberculatus</name>
    <name type="common">Swimming crab</name>
    <name type="synonym">Neptunus trituberculatus</name>
    <dbReference type="NCBI Taxonomy" id="210409"/>
    <lineage>
        <taxon>Eukaryota</taxon>
        <taxon>Metazoa</taxon>
        <taxon>Ecdysozoa</taxon>
        <taxon>Arthropoda</taxon>
        <taxon>Crustacea</taxon>
        <taxon>Multicrustacea</taxon>
        <taxon>Malacostraca</taxon>
        <taxon>Eumalacostraca</taxon>
        <taxon>Eucarida</taxon>
        <taxon>Decapoda</taxon>
        <taxon>Pleocyemata</taxon>
        <taxon>Brachyura</taxon>
        <taxon>Eubrachyura</taxon>
        <taxon>Portunoidea</taxon>
        <taxon>Portunidae</taxon>
        <taxon>Portuninae</taxon>
        <taxon>Portunus</taxon>
    </lineage>
</organism>
<name>A0A5B7DGI7_PORTR</name>
<protein>
    <submittedName>
        <fullName evidence="1">Uncharacterized protein</fullName>
    </submittedName>
</protein>
<dbReference type="AlphaFoldDB" id="A0A5B7DGI7"/>
<evidence type="ECO:0000313" key="2">
    <source>
        <dbReference type="Proteomes" id="UP000324222"/>
    </source>
</evidence>
<keyword evidence="2" id="KW-1185">Reference proteome</keyword>
<dbReference type="Proteomes" id="UP000324222">
    <property type="component" value="Unassembled WGS sequence"/>
</dbReference>
<evidence type="ECO:0000313" key="1">
    <source>
        <dbReference type="EMBL" id="MPC20289.1"/>
    </source>
</evidence>
<accession>A0A5B7DGI7</accession>
<gene>
    <name evidence="1" type="ORF">E2C01_013226</name>
</gene>
<proteinExistence type="predicted"/>
<comment type="caution">
    <text evidence="1">The sequence shown here is derived from an EMBL/GenBank/DDBJ whole genome shotgun (WGS) entry which is preliminary data.</text>
</comment>